<name>A0A6J4TRG3_9SPHN</name>
<organism evidence="1">
    <name type="scientific">uncultured Sphingomonadaceae bacterium</name>
    <dbReference type="NCBI Taxonomy" id="169976"/>
    <lineage>
        <taxon>Bacteria</taxon>
        <taxon>Pseudomonadati</taxon>
        <taxon>Pseudomonadota</taxon>
        <taxon>Alphaproteobacteria</taxon>
        <taxon>Sphingomonadales</taxon>
        <taxon>Sphingomonadaceae</taxon>
        <taxon>environmental samples</taxon>
    </lineage>
</organism>
<gene>
    <name evidence="1" type="ORF">AVDCRST_MAG91-2807</name>
</gene>
<dbReference type="AlphaFoldDB" id="A0A6J4TRG3"/>
<reference evidence="1" key="1">
    <citation type="submission" date="2020-02" db="EMBL/GenBank/DDBJ databases">
        <authorList>
            <person name="Meier V. D."/>
        </authorList>
    </citation>
    <scope>NUCLEOTIDE SEQUENCE</scope>
    <source>
        <strain evidence="1">AVDCRST_MAG91</strain>
    </source>
</reference>
<proteinExistence type="predicted"/>
<accession>A0A6J4TRG3</accession>
<sequence length="43" mass="4885">MASRDRLVGATKRTRLFSRRRAQVTCCRCGGSNNSSWWLLSPV</sequence>
<protein>
    <submittedName>
        <fullName evidence="1">Uncharacterized protein</fullName>
    </submittedName>
</protein>
<dbReference type="EMBL" id="CADCVX010000495">
    <property type="protein sequence ID" value="CAA9529108.1"/>
    <property type="molecule type" value="Genomic_DNA"/>
</dbReference>
<evidence type="ECO:0000313" key="1">
    <source>
        <dbReference type="EMBL" id="CAA9529108.1"/>
    </source>
</evidence>